<dbReference type="Gene3D" id="3.40.1390.30">
    <property type="entry name" value="NIF3 (NGG1p interacting factor 3)-like"/>
    <property type="match status" value="1"/>
</dbReference>
<organism evidence="3 4">
    <name type="scientific">Georgenia deserti</name>
    <dbReference type="NCBI Taxonomy" id="2093781"/>
    <lineage>
        <taxon>Bacteria</taxon>
        <taxon>Bacillati</taxon>
        <taxon>Actinomycetota</taxon>
        <taxon>Actinomycetes</taxon>
        <taxon>Micrococcales</taxon>
        <taxon>Bogoriellaceae</taxon>
        <taxon>Georgenia</taxon>
    </lineage>
</organism>
<proteinExistence type="inferred from homology"/>
<keyword evidence="4" id="KW-1185">Reference proteome</keyword>
<accession>A0ABW4L8M8</accession>
<dbReference type="EMBL" id="JBHUEE010000007">
    <property type="protein sequence ID" value="MFD1718857.1"/>
    <property type="molecule type" value="Genomic_DNA"/>
</dbReference>
<evidence type="ECO:0000313" key="3">
    <source>
        <dbReference type="EMBL" id="MFD1718857.1"/>
    </source>
</evidence>
<evidence type="ECO:0000256" key="1">
    <source>
        <dbReference type="ARBA" id="ARBA00006964"/>
    </source>
</evidence>
<evidence type="ECO:0000313" key="4">
    <source>
        <dbReference type="Proteomes" id="UP001597277"/>
    </source>
</evidence>
<evidence type="ECO:0000256" key="2">
    <source>
        <dbReference type="ARBA" id="ARBA00022112"/>
    </source>
</evidence>
<comment type="similarity">
    <text evidence="1">Belongs to the GTP cyclohydrolase I type 2/NIF3 family.</text>
</comment>
<comment type="caution">
    <text evidence="3">The sequence shown here is derived from an EMBL/GenBank/DDBJ whole genome shotgun (WGS) entry which is preliminary data.</text>
</comment>
<name>A0ABW4L8M8_9MICO</name>
<dbReference type="InterPro" id="IPR036069">
    <property type="entry name" value="DUF34/NIF3_sf"/>
</dbReference>
<dbReference type="Proteomes" id="UP001597277">
    <property type="component" value="Unassembled WGS sequence"/>
</dbReference>
<dbReference type="Pfam" id="PF01784">
    <property type="entry name" value="DUF34_NIF3"/>
    <property type="match status" value="1"/>
</dbReference>
<dbReference type="InterPro" id="IPR002678">
    <property type="entry name" value="DUF34/NIF3"/>
</dbReference>
<reference evidence="4" key="1">
    <citation type="journal article" date="2019" name="Int. J. Syst. Evol. Microbiol.">
        <title>The Global Catalogue of Microorganisms (GCM) 10K type strain sequencing project: providing services to taxonomists for standard genome sequencing and annotation.</title>
        <authorList>
            <consortium name="The Broad Institute Genomics Platform"/>
            <consortium name="The Broad Institute Genome Sequencing Center for Infectious Disease"/>
            <person name="Wu L."/>
            <person name="Ma J."/>
        </authorList>
    </citation>
    <scope>NUCLEOTIDE SEQUENCE [LARGE SCALE GENOMIC DNA]</scope>
    <source>
        <strain evidence="4">JCM 17130</strain>
    </source>
</reference>
<protein>
    <recommendedName>
        <fullName evidence="2">GTP cyclohydrolase 1 type 2 homolog</fullName>
    </recommendedName>
</protein>
<dbReference type="SUPFAM" id="SSF102705">
    <property type="entry name" value="NIF3 (NGG1p interacting factor 3)-like"/>
    <property type="match status" value="1"/>
</dbReference>
<gene>
    <name evidence="3" type="ORF">ACFSE6_13500</name>
</gene>
<dbReference type="RefSeq" id="WP_388007982.1">
    <property type="nucleotide sequence ID" value="NZ_JBHUEE010000007.1"/>
</dbReference>
<sequence>MPTAREITDRILAETGAPPRGRTVDGFVFGDPETDVRGVATVMMPTVDALRGAVDRGCGLVVTHEPLFYDHLGDDAALATERDPVHAAKTAFLREHGLVVWRFHDAWHDRDPDGILAGVLAALDAGHADPPSASPLTLATFARYVAHALGAGAARVVGDPDLPVRLDRVAVQPGFVGFERHRRALADADVLVIGEGHEWEVGQYVTDAALLGLGKGLVVVGHAPSEAAGMDACARWLRTFIDVPVEFVGVPDPYAPVR</sequence>